<organism evidence="2 3">
    <name type="scientific">candidate division MSBL1 archaeon SCGC-AAA382A20</name>
    <dbReference type="NCBI Taxonomy" id="1698280"/>
    <lineage>
        <taxon>Archaea</taxon>
        <taxon>Methanobacteriati</taxon>
        <taxon>Methanobacteriota</taxon>
        <taxon>candidate division MSBL1</taxon>
    </lineage>
</organism>
<evidence type="ECO:0000313" key="2">
    <source>
        <dbReference type="EMBL" id="KXB06395.1"/>
    </source>
</evidence>
<dbReference type="AlphaFoldDB" id="A0A133VIX0"/>
<evidence type="ECO:0000313" key="3">
    <source>
        <dbReference type="Proteomes" id="UP000070263"/>
    </source>
</evidence>
<sequence length="145" mass="16153">MGPEVESGEAHQHRADAHGGVSVYPPADVDEQNDQQRADEKDKQGICVYHHSGHRIALDEPSSLYHSQSVHVRNDQEGYGHDRIYYGDLEFVFHLHSFPVHVFSPSLVRASKVKGEILGGGWDESVRHGTVGKFHSRSSTGLGEW</sequence>
<dbReference type="Proteomes" id="UP000070263">
    <property type="component" value="Unassembled WGS sequence"/>
</dbReference>
<reference evidence="2 3" key="1">
    <citation type="journal article" date="2016" name="Sci. Rep.">
        <title>Metabolic traits of an uncultured archaeal lineage -MSBL1- from brine pools of the Red Sea.</title>
        <authorList>
            <person name="Mwirichia R."/>
            <person name="Alam I."/>
            <person name="Rashid M."/>
            <person name="Vinu M."/>
            <person name="Ba-Alawi W."/>
            <person name="Anthony Kamau A."/>
            <person name="Kamanda Ngugi D."/>
            <person name="Goker M."/>
            <person name="Klenk H.P."/>
            <person name="Bajic V."/>
            <person name="Stingl U."/>
        </authorList>
    </citation>
    <scope>NUCLEOTIDE SEQUENCE [LARGE SCALE GENOMIC DNA]</scope>
    <source>
        <strain evidence="2">SCGC-AAA382A20</strain>
    </source>
</reference>
<evidence type="ECO:0000256" key="1">
    <source>
        <dbReference type="SAM" id="MobiDB-lite"/>
    </source>
</evidence>
<name>A0A133VIX0_9EURY</name>
<keyword evidence="3" id="KW-1185">Reference proteome</keyword>
<feature type="region of interest" description="Disordered" evidence="1">
    <location>
        <begin position="1"/>
        <end position="43"/>
    </location>
</feature>
<accession>A0A133VIX0</accession>
<feature type="compositionally biased region" description="Basic and acidic residues" evidence="1">
    <location>
        <begin position="8"/>
        <end position="17"/>
    </location>
</feature>
<protein>
    <submittedName>
        <fullName evidence="2">Uncharacterized protein</fullName>
    </submittedName>
</protein>
<dbReference type="EMBL" id="LHYE01000046">
    <property type="protein sequence ID" value="KXB06395.1"/>
    <property type="molecule type" value="Genomic_DNA"/>
</dbReference>
<proteinExistence type="predicted"/>
<gene>
    <name evidence="2" type="ORF">AKJ51_03740</name>
</gene>
<comment type="caution">
    <text evidence="2">The sequence shown here is derived from an EMBL/GenBank/DDBJ whole genome shotgun (WGS) entry which is preliminary data.</text>
</comment>
<feature type="compositionally biased region" description="Basic and acidic residues" evidence="1">
    <location>
        <begin position="34"/>
        <end position="43"/>
    </location>
</feature>